<dbReference type="EMBL" id="GL733788">
    <property type="protein sequence ID" value="EFX62155.1"/>
    <property type="molecule type" value="Genomic_DNA"/>
</dbReference>
<dbReference type="InParanoid" id="E9I1H5"/>
<dbReference type="PANTHER" id="PTHR22954:SF3">
    <property type="entry name" value="PROTEIN CBG08539"/>
    <property type="match status" value="1"/>
</dbReference>
<accession>E9I1H5</accession>
<dbReference type="PANTHER" id="PTHR22954">
    <property type="entry name" value="RETROVIRAL PROTEASE-RELATED"/>
    <property type="match status" value="1"/>
</dbReference>
<proteinExistence type="predicted"/>
<feature type="region of interest" description="Disordered" evidence="1">
    <location>
        <begin position="94"/>
        <end position="116"/>
    </location>
</feature>
<gene>
    <name evidence="2" type="ORF">DAPPUDRAFT_270910</name>
</gene>
<reference evidence="2 3" key="1">
    <citation type="journal article" date="2011" name="Science">
        <title>The ecoresponsive genome of Daphnia pulex.</title>
        <authorList>
            <person name="Colbourne J.K."/>
            <person name="Pfrender M.E."/>
            <person name="Gilbert D."/>
            <person name="Thomas W.K."/>
            <person name="Tucker A."/>
            <person name="Oakley T.H."/>
            <person name="Tokishita S."/>
            <person name="Aerts A."/>
            <person name="Arnold G.J."/>
            <person name="Basu M.K."/>
            <person name="Bauer D.J."/>
            <person name="Caceres C.E."/>
            <person name="Carmel L."/>
            <person name="Casola C."/>
            <person name="Choi J.H."/>
            <person name="Detter J.C."/>
            <person name="Dong Q."/>
            <person name="Dusheyko S."/>
            <person name="Eads B.D."/>
            <person name="Frohlich T."/>
            <person name="Geiler-Samerotte K.A."/>
            <person name="Gerlach D."/>
            <person name="Hatcher P."/>
            <person name="Jogdeo S."/>
            <person name="Krijgsveld J."/>
            <person name="Kriventseva E.V."/>
            <person name="Kultz D."/>
            <person name="Laforsch C."/>
            <person name="Lindquist E."/>
            <person name="Lopez J."/>
            <person name="Manak J.R."/>
            <person name="Muller J."/>
            <person name="Pangilinan J."/>
            <person name="Patwardhan R.P."/>
            <person name="Pitluck S."/>
            <person name="Pritham E.J."/>
            <person name="Rechtsteiner A."/>
            <person name="Rho M."/>
            <person name="Rogozin I.B."/>
            <person name="Sakarya O."/>
            <person name="Salamov A."/>
            <person name="Schaack S."/>
            <person name="Shapiro H."/>
            <person name="Shiga Y."/>
            <person name="Skalitzky C."/>
            <person name="Smith Z."/>
            <person name="Souvorov A."/>
            <person name="Sung W."/>
            <person name="Tang Z."/>
            <person name="Tsuchiya D."/>
            <person name="Tu H."/>
            <person name="Vos H."/>
            <person name="Wang M."/>
            <person name="Wolf Y.I."/>
            <person name="Yamagata H."/>
            <person name="Yamada T."/>
            <person name="Ye Y."/>
            <person name="Shaw J.R."/>
            <person name="Andrews J."/>
            <person name="Crease T.J."/>
            <person name="Tang H."/>
            <person name="Lucas S.M."/>
            <person name="Robertson H.M."/>
            <person name="Bork P."/>
            <person name="Koonin E.V."/>
            <person name="Zdobnov E.M."/>
            <person name="Grigoriev I.V."/>
            <person name="Lynch M."/>
            <person name="Boore J.L."/>
        </authorList>
    </citation>
    <scope>NUCLEOTIDE SEQUENCE [LARGE SCALE GENOMIC DNA]</scope>
</reference>
<dbReference type="AlphaFoldDB" id="E9I1H5"/>
<organism evidence="2 3">
    <name type="scientific">Daphnia pulex</name>
    <name type="common">Water flea</name>
    <dbReference type="NCBI Taxonomy" id="6669"/>
    <lineage>
        <taxon>Eukaryota</taxon>
        <taxon>Metazoa</taxon>
        <taxon>Ecdysozoa</taxon>
        <taxon>Arthropoda</taxon>
        <taxon>Crustacea</taxon>
        <taxon>Branchiopoda</taxon>
        <taxon>Diplostraca</taxon>
        <taxon>Cladocera</taxon>
        <taxon>Anomopoda</taxon>
        <taxon>Daphniidae</taxon>
        <taxon>Daphnia</taxon>
    </lineage>
</organism>
<dbReference type="KEGG" id="dpx:DAPPUDRAFT_270910"/>
<evidence type="ECO:0000313" key="2">
    <source>
        <dbReference type="EMBL" id="EFX62155.1"/>
    </source>
</evidence>
<dbReference type="PhylomeDB" id="E9I1H5"/>
<dbReference type="Proteomes" id="UP000000305">
    <property type="component" value="Unassembled WGS sequence"/>
</dbReference>
<keyword evidence="3" id="KW-1185">Reference proteome</keyword>
<name>E9I1H5_DAPPU</name>
<evidence type="ECO:0000313" key="3">
    <source>
        <dbReference type="Proteomes" id="UP000000305"/>
    </source>
</evidence>
<dbReference type="HOGENOM" id="CLU_2099295_0_0_1"/>
<sequence length="116" mass="13243">MAALVEPIVSKMAPKFARTIIKRHLTRIIHLAEAYETTVMTSEAFKEAVKLEKKLNGFLKTYEIFSERIQDAMYTDEDADQEMHDADVNTMYQTKDEGPQQRAPILLSLPTQSIVP</sequence>
<protein>
    <submittedName>
        <fullName evidence="2">Uncharacterized protein</fullName>
    </submittedName>
</protein>
<evidence type="ECO:0000256" key="1">
    <source>
        <dbReference type="SAM" id="MobiDB-lite"/>
    </source>
</evidence>